<feature type="compositionally biased region" description="Pro residues" evidence="1">
    <location>
        <begin position="26"/>
        <end position="38"/>
    </location>
</feature>
<dbReference type="GO" id="GO:0070096">
    <property type="term" value="P:mitochondrial outer membrane translocase complex assembly"/>
    <property type="evidence" value="ECO:0007669"/>
    <property type="project" value="TreeGrafter"/>
</dbReference>
<dbReference type="Proteomes" id="UP000756921">
    <property type="component" value="Unassembled WGS sequence"/>
</dbReference>
<name>A0A9P6KRQ0_9PLEO</name>
<gene>
    <name evidence="2" type="ORF">PMIN01_04842</name>
</gene>
<dbReference type="PANTHER" id="PTHR28241">
    <property type="entry name" value="MITOCHONDRIAL IMPORT PROTEIN 1"/>
    <property type="match status" value="1"/>
</dbReference>
<dbReference type="AlphaFoldDB" id="A0A9P6KRQ0"/>
<evidence type="ECO:0000313" key="3">
    <source>
        <dbReference type="Proteomes" id="UP000756921"/>
    </source>
</evidence>
<evidence type="ECO:0000313" key="2">
    <source>
        <dbReference type="EMBL" id="KAF9737063.1"/>
    </source>
</evidence>
<feature type="region of interest" description="Disordered" evidence="1">
    <location>
        <begin position="1"/>
        <end position="48"/>
    </location>
</feature>
<dbReference type="GO" id="GO:0005741">
    <property type="term" value="C:mitochondrial outer membrane"/>
    <property type="evidence" value="ECO:0007669"/>
    <property type="project" value="InterPro"/>
</dbReference>
<accession>A0A9P6KRQ0</accession>
<keyword evidence="3" id="KW-1185">Reference proteome</keyword>
<dbReference type="EMBL" id="WJXW01000004">
    <property type="protein sequence ID" value="KAF9737063.1"/>
    <property type="molecule type" value="Genomic_DNA"/>
</dbReference>
<sequence>MPSTDPQPLSSSFATLPSDSETYSPSPSPDAAPSPAAPPSDTSTSSPLILYQPPTLWGLLRGAAINLLLPFVNGLMLGFGELVANEAAYRLGWSGTKIFPTHRAGSNGHRVGPGVEMRADPVERRRRDGEELDMYTSLE</sequence>
<dbReference type="Pfam" id="PF08219">
    <property type="entry name" value="TOM13"/>
    <property type="match status" value="1"/>
</dbReference>
<dbReference type="GO" id="GO:0045040">
    <property type="term" value="P:protein insertion into mitochondrial outer membrane"/>
    <property type="evidence" value="ECO:0007669"/>
    <property type="project" value="TreeGrafter"/>
</dbReference>
<evidence type="ECO:0000256" key="1">
    <source>
        <dbReference type="SAM" id="MobiDB-lite"/>
    </source>
</evidence>
<dbReference type="InterPro" id="IPR013262">
    <property type="entry name" value="OMP_MIM1/TOM13_mt"/>
</dbReference>
<dbReference type="PANTHER" id="PTHR28241:SF1">
    <property type="entry name" value="MITOCHONDRIAL IMPORT PROTEIN 1"/>
    <property type="match status" value="1"/>
</dbReference>
<dbReference type="OrthoDB" id="5529571at2759"/>
<comment type="caution">
    <text evidence="2">The sequence shown here is derived from an EMBL/GenBank/DDBJ whole genome shotgun (WGS) entry which is preliminary data.</text>
</comment>
<proteinExistence type="predicted"/>
<organism evidence="2 3">
    <name type="scientific">Paraphaeosphaeria minitans</name>
    <dbReference type="NCBI Taxonomy" id="565426"/>
    <lineage>
        <taxon>Eukaryota</taxon>
        <taxon>Fungi</taxon>
        <taxon>Dikarya</taxon>
        <taxon>Ascomycota</taxon>
        <taxon>Pezizomycotina</taxon>
        <taxon>Dothideomycetes</taxon>
        <taxon>Pleosporomycetidae</taxon>
        <taxon>Pleosporales</taxon>
        <taxon>Massarineae</taxon>
        <taxon>Didymosphaeriaceae</taxon>
        <taxon>Paraphaeosphaeria</taxon>
    </lineage>
</organism>
<reference evidence="2" key="1">
    <citation type="journal article" date="2020" name="Mol. Plant Microbe Interact.">
        <title>Genome Sequence of the Biocontrol Agent Coniothyrium minitans strain Conio (IMI 134523).</title>
        <authorList>
            <person name="Patel D."/>
            <person name="Shittu T.A."/>
            <person name="Baroncelli R."/>
            <person name="Muthumeenakshi S."/>
            <person name="Osborne T.H."/>
            <person name="Janganan T.K."/>
            <person name="Sreenivasaprasad S."/>
        </authorList>
    </citation>
    <scope>NUCLEOTIDE SEQUENCE</scope>
    <source>
        <strain evidence="2">Conio</strain>
    </source>
</reference>
<protein>
    <submittedName>
        <fullName evidence="2">Outer membrane protein TOM13</fullName>
    </submittedName>
</protein>
<feature type="compositionally biased region" description="Polar residues" evidence="1">
    <location>
        <begin position="1"/>
        <end position="23"/>
    </location>
</feature>